<gene>
    <name evidence="2" type="ORF">ACFQHW_11120</name>
</gene>
<feature type="transmembrane region" description="Helical" evidence="1">
    <location>
        <begin position="243"/>
        <end position="261"/>
    </location>
</feature>
<proteinExistence type="predicted"/>
<dbReference type="RefSeq" id="WP_125597229.1">
    <property type="nucleotide sequence ID" value="NZ_JBHSSM010000024.1"/>
</dbReference>
<dbReference type="EMBL" id="JBHSSM010000024">
    <property type="protein sequence ID" value="MFC6316115.1"/>
    <property type="molecule type" value="Genomic_DNA"/>
</dbReference>
<dbReference type="InterPro" id="IPR007163">
    <property type="entry name" value="VCA0040-like"/>
</dbReference>
<dbReference type="PANTHER" id="PTHR37308">
    <property type="entry name" value="INTEGRAL MEMBRANE PROTEIN"/>
    <property type="match status" value="1"/>
</dbReference>
<protein>
    <submittedName>
        <fullName evidence="2">DUF368 domain-containing protein</fullName>
    </submittedName>
</protein>
<dbReference type="Pfam" id="PF04018">
    <property type="entry name" value="VCA0040-like"/>
    <property type="match status" value="1"/>
</dbReference>
<feature type="transmembrane region" description="Helical" evidence="1">
    <location>
        <begin position="55"/>
        <end position="76"/>
    </location>
</feature>
<keyword evidence="3" id="KW-1185">Reference proteome</keyword>
<feature type="transmembrane region" description="Helical" evidence="1">
    <location>
        <begin position="214"/>
        <end position="237"/>
    </location>
</feature>
<dbReference type="PANTHER" id="PTHR37308:SF1">
    <property type="entry name" value="POLYPRENYL-PHOSPHATE TRANSPORTER"/>
    <property type="match status" value="1"/>
</dbReference>
<name>A0ABW1UQ60_9LACO</name>
<keyword evidence="1" id="KW-1133">Transmembrane helix</keyword>
<feature type="transmembrane region" description="Helical" evidence="1">
    <location>
        <begin position="112"/>
        <end position="130"/>
    </location>
</feature>
<feature type="transmembrane region" description="Helical" evidence="1">
    <location>
        <begin position="12"/>
        <end position="35"/>
    </location>
</feature>
<feature type="transmembrane region" description="Helical" evidence="1">
    <location>
        <begin position="83"/>
        <end position="100"/>
    </location>
</feature>
<reference evidence="3" key="1">
    <citation type="journal article" date="2019" name="Int. J. Syst. Evol. Microbiol.">
        <title>The Global Catalogue of Microorganisms (GCM) 10K type strain sequencing project: providing services to taxonomists for standard genome sequencing and annotation.</title>
        <authorList>
            <consortium name="The Broad Institute Genomics Platform"/>
            <consortium name="The Broad Institute Genome Sequencing Center for Infectious Disease"/>
            <person name="Wu L."/>
            <person name="Ma J."/>
        </authorList>
    </citation>
    <scope>NUCLEOTIDE SEQUENCE [LARGE SCALE GENOMIC DNA]</scope>
    <source>
        <strain evidence="3">CCM 8897</strain>
    </source>
</reference>
<evidence type="ECO:0000256" key="1">
    <source>
        <dbReference type="SAM" id="Phobius"/>
    </source>
</evidence>
<comment type="caution">
    <text evidence="2">The sequence shown here is derived from an EMBL/GenBank/DDBJ whole genome shotgun (WGS) entry which is preliminary data.</text>
</comment>
<keyword evidence="1" id="KW-0472">Membrane</keyword>
<organism evidence="2 3">
    <name type="scientific">Lapidilactobacillus achengensis</name>
    <dbReference type="NCBI Taxonomy" id="2486000"/>
    <lineage>
        <taxon>Bacteria</taxon>
        <taxon>Bacillati</taxon>
        <taxon>Bacillota</taxon>
        <taxon>Bacilli</taxon>
        <taxon>Lactobacillales</taxon>
        <taxon>Lactobacillaceae</taxon>
        <taxon>Lapidilactobacillus</taxon>
    </lineage>
</organism>
<dbReference type="Proteomes" id="UP001596310">
    <property type="component" value="Unassembled WGS sequence"/>
</dbReference>
<accession>A0ABW1UQ60</accession>
<feature type="transmembrane region" description="Helical" evidence="1">
    <location>
        <begin position="142"/>
        <end position="162"/>
    </location>
</feature>
<feature type="transmembrane region" description="Helical" evidence="1">
    <location>
        <begin position="182"/>
        <end position="202"/>
    </location>
</feature>
<evidence type="ECO:0000313" key="3">
    <source>
        <dbReference type="Proteomes" id="UP001596310"/>
    </source>
</evidence>
<evidence type="ECO:0000313" key="2">
    <source>
        <dbReference type="EMBL" id="MFC6316115.1"/>
    </source>
</evidence>
<keyword evidence="1" id="KW-0812">Transmembrane</keyword>
<sequence>MTDWLLRFVKGIFIGSGFILPGVSGGALAAVFGVYERIISFLAHLTRDFKKNVLFFIPLGLGGIAGVFLFSFLVSYAFKFENLILWFFVGAIVGTIPALWQQAGREGRGAKHWWIMGITFVVFLIFLLFGKGLFGDGVAQNFGTWVLAGALIGLGVIIPGLSPSNFLLYMGMYDSMADGIKQLNFSIIVPLAIGGIASVLLLSKIADYIFKKAYAELFHFILGVVFASTIMIIPFGAKYTGSGILIAILMFIAGTALAYWMSQLENKYQAD</sequence>